<dbReference type="EMBL" id="JH598637">
    <property type="status" value="NOT_ANNOTATED_CDS"/>
    <property type="molecule type" value="Genomic_DNA"/>
</dbReference>
<dbReference type="VEuPathDB" id="FungiDB:HpaG802050"/>
<organism evidence="1 2">
    <name type="scientific">Hyaloperonospora arabidopsidis (strain Emoy2)</name>
    <name type="common">Downy mildew agent</name>
    <name type="synonym">Peronospora arabidopsidis</name>
    <dbReference type="NCBI Taxonomy" id="559515"/>
    <lineage>
        <taxon>Eukaryota</taxon>
        <taxon>Sar</taxon>
        <taxon>Stramenopiles</taxon>
        <taxon>Oomycota</taxon>
        <taxon>Peronosporomycetes</taxon>
        <taxon>Peronosporales</taxon>
        <taxon>Peronosporaceae</taxon>
        <taxon>Hyaloperonospora</taxon>
    </lineage>
</organism>
<proteinExistence type="predicted"/>
<keyword evidence="2" id="KW-1185">Reference proteome</keyword>
<dbReference type="InParanoid" id="M4B6Z8"/>
<dbReference type="AlphaFoldDB" id="M4B6Z8"/>
<dbReference type="Proteomes" id="UP000011713">
    <property type="component" value="Unassembled WGS sequence"/>
</dbReference>
<dbReference type="HOGENOM" id="CLU_2946545_0_0_1"/>
<protein>
    <submittedName>
        <fullName evidence="1">Uncharacterized protein</fullName>
    </submittedName>
</protein>
<reference evidence="2" key="1">
    <citation type="journal article" date="2010" name="Science">
        <title>Signatures of adaptation to obligate biotrophy in the Hyaloperonospora arabidopsidis genome.</title>
        <authorList>
            <person name="Baxter L."/>
            <person name="Tripathy S."/>
            <person name="Ishaque N."/>
            <person name="Boot N."/>
            <person name="Cabral A."/>
            <person name="Kemen E."/>
            <person name="Thines M."/>
            <person name="Ah-Fong A."/>
            <person name="Anderson R."/>
            <person name="Badejoko W."/>
            <person name="Bittner-Eddy P."/>
            <person name="Boore J.L."/>
            <person name="Chibucos M.C."/>
            <person name="Coates M."/>
            <person name="Dehal P."/>
            <person name="Delehaunty K."/>
            <person name="Dong S."/>
            <person name="Downton P."/>
            <person name="Dumas B."/>
            <person name="Fabro G."/>
            <person name="Fronick C."/>
            <person name="Fuerstenberg S.I."/>
            <person name="Fulton L."/>
            <person name="Gaulin E."/>
            <person name="Govers F."/>
            <person name="Hughes L."/>
            <person name="Humphray S."/>
            <person name="Jiang R.H."/>
            <person name="Judelson H."/>
            <person name="Kamoun S."/>
            <person name="Kyung K."/>
            <person name="Meijer H."/>
            <person name="Minx P."/>
            <person name="Morris P."/>
            <person name="Nelson J."/>
            <person name="Phuntumart V."/>
            <person name="Qutob D."/>
            <person name="Rehmany A."/>
            <person name="Rougon-Cardoso A."/>
            <person name="Ryden P."/>
            <person name="Torto-Alalibo T."/>
            <person name="Studholme D."/>
            <person name="Wang Y."/>
            <person name="Win J."/>
            <person name="Wood J."/>
            <person name="Clifton S.W."/>
            <person name="Rogers J."/>
            <person name="Van den Ackerveken G."/>
            <person name="Jones J.D."/>
            <person name="McDowell J.M."/>
            <person name="Beynon J."/>
            <person name="Tyler B.M."/>
        </authorList>
    </citation>
    <scope>NUCLEOTIDE SEQUENCE [LARGE SCALE GENOMIC DNA]</scope>
    <source>
        <strain evidence="2">Emoy2</strain>
    </source>
</reference>
<name>M4B6Z8_HYAAE</name>
<dbReference type="EnsemblProtists" id="HpaT802050">
    <property type="protein sequence ID" value="HpaP802050"/>
    <property type="gene ID" value="HpaG802050"/>
</dbReference>
<sequence>MTMFTPLSVEERLRNIVGRPLALWIIAAAAATPEEIEEGKESWPPKKTTRLYAWCIWYDA</sequence>
<evidence type="ECO:0000313" key="2">
    <source>
        <dbReference type="Proteomes" id="UP000011713"/>
    </source>
</evidence>
<reference evidence="1" key="2">
    <citation type="submission" date="2015-06" db="UniProtKB">
        <authorList>
            <consortium name="EnsemblProtists"/>
        </authorList>
    </citation>
    <scope>IDENTIFICATION</scope>
    <source>
        <strain evidence="1">Emoy2</strain>
    </source>
</reference>
<evidence type="ECO:0000313" key="1">
    <source>
        <dbReference type="EnsemblProtists" id="HpaP802050"/>
    </source>
</evidence>
<accession>M4B6Z8</accession>